<dbReference type="EMBL" id="JWLZ01000225">
    <property type="protein sequence ID" value="KHT58056.1"/>
    <property type="molecule type" value="Genomic_DNA"/>
</dbReference>
<reference evidence="6 7" key="1">
    <citation type="submission" date="2014-12" db="EMBL/GenBank/DDBJ databases">
        <title>Genome sequencing of Photobacterium gaetbulicola AD005a.</title>
        <authorList>
            <person name="Adrian T.G.S."/>
            <person name="Chan K.G."/>
        </authorList>
    </citation>
    <scope>NUCLEOTIDE SEQUENCE [LARGE SCALE GENOMIC DNA]</scope>
    <source>
        <strain evidence="6 7">AD005a</strain>
    </source>
</reference>
<evidence type="ECO:0000256" key="1">
    <source>
        <dbReference type="ARBA" id="ARBA00023015"/>
    </source>
</evidence>
<dbReference type="InterPro" id="IPR001647">
    <property type="entry name" value="HTH_TetR"/>
</dbReference>
<dbReference type="InterPro" id="IPR036271">
    <property type="entry name" value="Tet_transcr_reg_TetR-rel_C_sf"/>
</dbReference>
<sequence length="196" mass="22700">MSKKAATRQHILDTAFSLASREGLDSLTIGQLAKASGMSKSGLFAHFNSRENLQIAVLDYAGELFVERVIQPARLQAPDKIEQKLRLLLANWLAWNRSFQGSCMFLDAWTEHGDKEQSVQLRLKSVTRRWLDYLYRQIEQGKQQGEFVASLDSWQCVYQLYGVYLSSHLFLSMELETDDHQRFWQGVEGLMIHWRV</sequence>
<dbReference type="Gene3D" id="1.10.357.10">
    <property type="entry name" value="Tetracycline Repressor, domain 2"/>
    <property type="match status" value="1"/>
</dbReference>
<dbReference type="Pfam" id="PF00440">
    <property type="entry name" value="TetR_N"/>
    <property type="match status" value="1"/>
</dbReference>
<dbReference type="PRINTS" id="PR00455">
    <property type="entry name" value="HTHTETR"/>
</dbReference>
<evidence type="ECO:0000259" key="5">
    <source>
        <dbReference type="Pfam" id="PF16925"/>
    </source>
</evidence>
<evidence type="ECO:0000256" key="2">
    <source>
        <dbReference type="ARBA" id="ARBA00023125"/>
    </source>
</evidence>
<dbReference type="SUPFAM" id="SSF48498">
    <property type="entry name" value="Tetracyclin repressor-like, C-terminal domain"/>
    <property type="match status" value="1"/>
</dbReference>
<keyword evidence="3" id="KW-0804">Transcription</keyword>
<evidence type="ECO:0000256" key="3">
    <source>
        <dbReference type="ARBA" id="ARBA00023163"/>
    </source>
</evidence>
<keyword evidence="2" id="KW-0238">DNA-binding</keyword>
<dbReference type="Pfam" id="PF16925">
    <property type="entry name" value="TetR_C_13"/>
    <property type="match status" value="1"/>
</dbReference>
<dbReference type="Gene3D" id="1.10.10.60">
    <property type="entry name" value="Homeodomain-like"/>
    <property type="match status" value="1"/>
</dbReference>
<proteinExistence type="predicted"/>
<dbReference type="SUPFAM" id="SSF46689">
    <property type="entry name" value="Homeodomain-like"/>
    <property type="match status" value="1"/>
</dbReference>
<feature type="domain" description="Tetracyclin repressor-like C-terminal" evidence="5">
    <location>
        <begin position="83"/>
        <end position="185"/>
    </location>
</feature>
<dbReference type="AlphaFoldDB" id="A0A0B9GGE6"/>
<dbReference type="PANTHER" id="PTHR47506">
    <property type="entry name" value="TRANSCRIPTIONAL REGULATORY PROTEIN"/>
    <property type="match status" value="1"/>
</dbReference>
<dbReference type="RefSeq" id="WP_039469707.1">
    <property type="nucleotide sequence ID" value="NZ_JWLZ01000225.1"/>
</dbReference>
<gene>
    <name evidence="6" type="ORF">RJ45_25795</name>
</gene>
<protein>
    <submittedName>
        <fullName evidence="6">Transcriptional regulator</fullName>
    </submittedName>
</protein>
<feature type="domain" description="HTH tetR-type" evidence="4">
    <location>
        <begin position="11"/>
        <end position="56"/>
    </location>
</feature>
<keyword evidence="1" id="KW-0805">Transcription regulation</keyword>
<dbReference type="Proteomes" id="UP000031278">
    <property type="component" value="Unassembled WGS sequence"/>
</dbReference>
<organism evidence="6 7">
    <name type="scientific">Photobacterium gaetbulicola</name>
    <dbReference type="NCBI Taxonomy" id="1295392"/>
    <lineage>
        <taxon>Bacteria</taxon>
        <taxon>Pseudomonadati</taxon>
        <taxon>Pseudomonadota</taxon>
        <taxon>Gammaproteobacteria</taxon>
        <taxon>Vibrionales</taxon>
        <taxon>Vibrionaceae</taxon>
        <taxon>Photobacterium</taxon>
    </lineage>
</organism>
<dbReference type="InterPro" id="IPR009057">
    <property type="entry name" value="Homeodomain-like_sf"/>
</dbReference>
<evidence type="ECO:0000313" key="7">
    <source>
        <dbReference type="Proteomes" id="UP000031278"/>
    </source>
</evidence>
<comment type="caution">
    <text evidence="6">The sequence shown here is derived from an EMBL/GenBank/DDBJ whole genome shotgun (WGS) entry which is preliminary data.</text>
</comment>
<evidence type="ECO:0000259" key="4">
    <source>
        <dbReference type="Pfam" id="PF00440"/>
    </source>
</evidence>
<dbReference type="InterPro" id="IPR011075">
    <property type="entry name" value="TetR_C"/>
</dbReference>
<name>A0A0B9GGE6_9GAMM</name>
<dbReference type="PANTHER" id="PTHR47506:SF6">
    <property type="entry name" value="HTH-TYPE TRANSCRIPTIONAL REPRESSOR NEMR"/>
    <property type="match status" value="1"/>
</dbReference>
<dbReference type="GO" id="GO:0003677">
    <property type="term" value="F:DNA binding"/>
    <property type="evidence" value="ECO:0007669"/>
    <property type="project" value="UniProtKB-KW"/>
</dbReference>
<evidence type="ECO:0000313" key="6">
    <source>
        <dbReference type="EMBL" id="KHT58056.1"/>
    </source>
</evidence>
<accession>A0A0B9GGE6</accession>